<dbReference type="InterPro" id="IPR003888">
    <property type="entry name" value="FYrich_N"/>
</dbReference>
<evidence type="ECO:0000256" key="2">
    <source>
        <dbReference type="ARBA" id="ARBA00023242"/>
    </source>
</evidence>
<dbReference type="GO" id="GO:0051726">
    <property type="term" value="P:regulation of cell cycle"/>
    <property type="evidence" value="ECO:0007669"/>
    <property type="project" value="TreeGrafter"/>
</dbReference>
<feature type="non-terminal residue" evidence="3">
    <location>
        <position position="1"/>
    </location>
</feature>
<evidence type="ECO:0000313" key="3">
    <source>
        <dbReference type="EMBL" id="PRQ74998.1"/>
    </source>
</evidence>
<name>A0A2T0AAG7_RHOTO</name>
<dbReference type="PROSITE" id="PS51542">
    <property type="entry name" value="FYRN"/>
    <property type="match status" value="1"/>
</dbReference>
<dbReference type="InterPro" id="IPR003889">
    <property type="entry name" value="FYrich_C"/>
</dbReference>
<dbReference type="Proteomes" id="UP000239560">
    <property type="component" value="Unassembled WGS sequence"/>
</dbReference>
<feature type="non-terminal residue" evidence="3">
    <location>
        <position position="113"/>
    </location>
</feature>
<gene>
    <name evidence="3" type="ORF">AAT19DRAFT_14020</name>
</gene>
<evidence type="ECO:0000313" key="4">
    <source>
        <dbReference type="Proteomes" id="UP000239560"/>
    </source>
</evidence>
<sequence>FHTERYIFPVGYESTRRYPSMIDPNAHADYTCRIVDGGNNMPLFEMYPSDQPGVVITSGTPTGAWTQVLKATMKIRNKQHSGSVSGPDYFGLSNNIVKALIQELPGADQCAGY</sequence>
<proteinExistence type="predicted"/>
<organism evidence="3 4">
    <name type="scientific">Rhodotorula toruloides</name>
    <name type="common">Yeast</name>
    <name type="synonym">Rhodosporidium toruloides</name>
    <dbReference type="NCBI Taxonomy" id="5286"/>
    <lineage>
        <taxon>Eukaryota</taxon>
        <taxon>Fungi</taxon>
        <taxon>Dikarya</taxon>
        <taxon>Basidiomycota</taxon>
        <taxon>Pucciniomycotina</taxon>
        <taxon>Microbotryomycetes</taxon>
        <taxon>Sporidiobolales</taxon>
        <taxon>Sporidiobolaceae</taxon>
        <taxon>Rhodotorula</taxon>
    </lineage>
</organism>
<dbReference type="AlphaFoldDB" id="A0A2T0AAG7"/>
<dbReference type="Gene3D" id="3.30.160.360">
    <property type="match status" value="1"/>
</dbReference>
<dbReference type="PROSITE" id="PS51543">
    <property type="entry name" value="FYRC"/>
    <property type="match status" value="1"/>
</dbReference>
<comment type="subcellular location">
    <subcellularLocation>
        <location evidence="1">Nucleus</location>
    </subcellularLocation>
</comment>
<dbReference type="EMBL" id="LCTV02000005">
    <property type="protein sequence ID" value="PRQ74998.1"/>
    <property type="molecule type" value="Genomic_DNA"/>
</dbReference>
<reference evidence="3 4" key="1">
    <citation type="journal article" date="2018" name="Elife">
        <title>Functional genomics of lipid metabolism in the oleaginous yeast Rhodosporidium toruloides.</title>
        <authorList>
            <person name="Coradetti S.T."/>
            <person name="Pinel D."/>
            <person name="Geiselman G."/>
            <person name="Ito M."/>
            <person name="Mondo S."/>
            <person name="Reilly M.C."/>
            <person name="Cheng Y.F."/>
            <person name="Bauer S."/>
            <person name="Grigoriev I."/>
            <person name="Gladden J.M."/>
            <person name="Simmons B.A."/>
            <person name="Brem R."/>
            <person name="Arkin A.P."/>
            <person name="Skerker J.M."/>
        </authorList>
    </citation>
    <scope>NUCLEOTIDE SEQUENCE [LARGE SCALE GENOMIC DNA]</scope>
    <source>
        <strain evidence="3 4">NBRC 0880</strain>
    </source>
</reference>
<dbReference type="PANTHER" id="PTHR22715">
    <property type="entry name" value="TRANSFORMING GROWTH FACTOR BETA REGULATED GENE 1"/>
    <property type="match status" value="1"/>
</dbReference>
<dbReference type="OrthoDB" id="285793at2759"/>
<dbReference type="PANTHER" id="PTHR22715:SF0">
    <property type="entry name" value="TRANSFORMING GROWTH FACTOR BETA REGULATOR 1"/>
    <property type="match status" value="1"/>
</dbReference>
<comment type="caution">
    <text evidence="3">The sequence shown here is derived from an EMBL/GenBank/DDBJ whole genome shotgun (WGS) entry which is preliminary data.</text>
</comment>
<keyword evidence="2" id="KW-0539">Nucleus</keyword>
<dbReference type="SMART" id="SM00541">
    <property type="entry name" value="FYRN"/>
    <property type="match status" value="1"/>
</dbReference>
<dbReference type="Pfam" id="PF05964">
    <property type="entry name" value="FYRN"/>
    <property type="match status" value="1"/>
</dbReference>
<dbReference type="Pfam" id="PF05965">
    <property type="entry name" value="FYRC"/>
    <property type="match status" value="1"/>
</dbReference>
<dbReference type="InterPro" id="IPR040092">
    <property type="entry name" value="TBRG1"/>
</dbReference>
<dbReference type="GO" id="GO:0005634">
    <property type="term" value="C:nucleus"/>
    <property type="evidence" value="ECO:0007669"/>
    <property type="project" value="UniProtKB-SubCell"/>
</dbReference>
<protein>
    <submittedName>
        <fullName evidence="3">F/Y rich C-terminus-domain containing protein</fullName>
    </submittedName>
</protein>
<evidence type="ECO:0000256" key="1">
    <source>
        <dbReference type="ARBA" id="ARBA00004123"/>
    </source>
</evidence>
<accession>A0A2T0AAG7</accession>